<organism evidence="2 3">
    <name type="scientific">Penicillium digitatum (strain PHI26 / CECT 20796)</name>
    <name type="common">Green mold</name>
    <dbReference type="NCBI Taxonomy" id="1170229"/>
    <lineage>
        <taxon>Eukaryota</taxon>
        <taxon>Fungi</taxon>
        <taxon>Dikarya</taxon>
        <taxon>Ascomycota</taxon>
        <taxon>Pezizomycotina</taxon>
        <taxon>Eurotiomycetes</taxon>
        <taxon>Eurotiomycetidae</taxon>
        <taxon>Eurotiales</taxon>
        <taxon>Aspergillaceae</taxon>
        <taxon>Penicillium</taxon>
    </lineage>
</organism>
<dbReference type="Proteomes" id="UP000009882">
    <property type="component" value="Unassembled WGS sequence"/>
</dbReference>
<dbReference type="AlphaFoldDB" id="K9FTP6"/>
<comment type="caution">
    <text evidence="2">The sequence shown here is derived from an EMBL/GenBank/DDBJ whole genome shotgun (WGS) entry which is preliminary data.</text>
</comment>
<evidence type="ECO:0000256" key="1">
    <source>
        <dbReference type="SAM" id="MobiDB-lite"/>
    </source>
</evidence>
<evidence type="ECO:0000313" key="2">
    <source>
        <dbReference type="EMBL" id="EKV04431.1"/>
    </source>
</evidence>
<accession>K9FTP6</accession>
<proteinExistence type="predicted"/>
<evidence type="ECO:0000313" key="3">
    <source>
        <dbReference type="Proteomes" id="UP000009882"/>
    </source>
</evidence>
<reference evidence="3" key="1">
    <citation type="journal article" date="2012" name="BMC Genomics">
        <title>Genome sequence of the necrotrophic fungus Penicillium digitatum, the main postharvest pathogen of citrus.</title>
        <authorList>
            <person name="Marcet-Houben M."/>
            <person name="Ballester A.-R."/>
            <person name="de la Fuente B."/>
            <person name="Harries E."/>
            <person name="Marcos J.F."/>
            <person name="Gonzalez-Candelas L."/>
            <person name="Gabaldon T."/>
        </authorList>
    </citation>
    <scope>NUCLEOTIDE SEQUENCE [LARGE SCALE GENOMIC DNA]</scope>
    <source>
        <strain evidence="3">PHI26 / CECT 20796</strain>
    </source>
</reference>
<dbReference type="EMBL" id="AKCT01000329">
    <property type="protein sequence ID" value="EKV04431.1"/>
    <property type="molecule type" value="Genomic_DNA"/>
</dbReference>
<name>K9FTP6_PEND2</name>
<keyword evidence="3" id="KW-1185">Reference proteome</keyword>
<dbReference type="HOGENOM" id="CLU_2997138_0_0_1"/>
<sequence>MQDLHFRPSCGEAETTQNETGDLPSLNKLEDHGSLTFNLYLPDMPYIGHIIWGQPSA</sequence>
<feature type="region of interest" description="Disordered" evidence="1">
    <location>
        <begin position="1"/>
        <end position="26"/>
    </location>
</feature>
<dbReference type="InParanoid" id="K9FTP6"/>
<gene>
    <name evidence="2" type="ORF">PDIG_89270</name>
</gene>
<protein>
    <submittedName>
        <fullName evidence="2">Uncharacterized protein</fullName>
    </submittedName>
</protein>